<keyword evidence="4" id="KW-0735">Signal-anchor</keyword>
<dbReference type="InterPro" id="IPR025846">
    <property type="entry name" value="TBL_N"/>
</dbReference>
<organism evidence="10 11">
    <name type="scientific">Amborella trichopoda</name>
    <dbReference type="NCBI Taxonomy" id="13333"/>
    <lineage>
        <taxon>Eukaryota</taxon>
        <taxon>Viridiplantae</taxon>
        <taxon>Streptophyta</taxon>
        <taxon>Embryophyta</taxon>
        <taxon>Tracheophyta</taxon>
        <taxon>Spermatophyta</taxon>
        <taxon>Magnoliopsida</taxon>
        <taxon>Amborellales</taxon>
        <taxon>Amborellaceae</taxon>
        <taxon>Amborella</taxon>
    </lineage>
</organism>
<feature type="domain" description="Trichome birefringence-like N-terminal" evidence="9">
    <location>
        <begin position="96"/>
        <end position="150"/>
    </location>
</feature>
<dbReference type="Pfam" id="PF13839">
    <property type="entry name" value="PC-Esterase"/>
    <property type="match status" value="1"/>
</dbReference>
<comment type="similarity">
    <text evidence="2">Belongs to the PC-esterase family. TBL subfamily.</text>
</comment>
<protein>
    <submittedName>
        <fullName evidence="10">Uncharacterized protein</fullName>
    </submittedName>
</protein>
<dbReference type="GO" id="GO:0016413">
    <property type="term" value="F:O-acetyltransferase activity"/>
    <property type="evidence" value="ECO:0000318"/>
    <property type="project" value="GO_Central"/>
</dbReference>
<dbReference type="Pfam" id="PF14416">
    <property type="entry name" value="PMR5N"/>
    <property type="match status" value="1"/>
</dbReference>
<name>W1Q0A2_AMBTC</name>
<keyword evidence="7" id="KW-0732">Signal</keyword>
<dbReference type="KEGG" id="atr:18442171"/>
<dbReference type="HOGENOM" id="CLU_020953_3_3_1"/>
<reference evidence="11" key="1">
    <citation type="journal article" date="2013" name="Science">
        <title>The Amborella genome and the evolution of flowering plants.</title>
        <authorList>
            <consortium name="Amborella Genome Project"/>
        </authorList>
    </citation>
    <scope>NUCLEOTIDE SEQUENCE [LARGE SCALE GENOMIC DNA]</scope>
</reference>
<dbReference type="AlphaFoldDB" id="W1Q0A2"/>
<dbReference type="GO" id="GO:0016020">
    <property type="term" value="C:membrane"/>
    <property type="evidence" value="ECO:0007669"/>
    <property type="project" value="UniProtKB-SubCell"/>
</dbReference>
<dbReference type="PANTHER" id="PTHR32285">
    <property type="entry name" value="PROTEIN TRICHOME BIREFRINGENCE-LIKE 9-RELATED"/>
    <property type="match status" value="1"/>
</dbReference>
<dbReference type="OMA" id="IAMKTWA"/>
<evidence type="ECO:0000256" key="4">
    <source>
        <dbReference type="ARBA" id="ARBA00022968"/>
    </source>
</evidence>
<dbReference type="OrthoDB" id="737117at2759"/>
<evidence type="ECO:0000256" key="3">
    <source>
        <dbReference type="ARBA" id="ARBA00022692"/>
    </source>
</evidence>
<dbReference type="EMBL" id="KI392560">
    <property type="protein sequence ID" value="ERN13924.1"/>
    <property type="molecule type" value="Genomic_DNA"/>
</dbReference>
<dbReference type="Proteomes" id="UP000017836">
    <property type="component" value="Unassembled WGS sequence"/>
</dbReference>
<evidence type="ECO:0000259" key="8">
    <source>
        <dbReference type="Pfam" id="PF13839"/>
    </source>
</evidence>
<evidence type="ECO:0000256" key="1">
    <source>
        <dbReference type="ARBA" id="ARBA00004167"/>
    </source>
</evidence>
<dbReference type="PANTHER" id="PTHR32285:SF38">
    <property type="entry name" value="OS01G0614300 PROTEIN"/>
    <property type="match status" value="1"/>
</dbReference>
<keyword evidence="6" id="KW-0472">Membrane</keyword>
<gene>
    <name evidence="10" type="ORF">AMTR_s00021p00115070</name>
</gene>
<feature type="chain" id="PRO_5004807987" evidence="7">
    <location>
        <begin position="31"/>
        <end position="435"/>
    </location>
</feature>
<feature type="signal peptide" evidence="7">
    <location>
        <begin position="1"/>
        <end position="30"/>
    </location>
</feature>
<evidence type="ECO:0000256" key="6">
    <source>
        <dbReference type="ARBA" id="ARBA00023136"/>
    </source>
</evidence>
<keyword evidence="11" id="KW-1185">Reference proteome</keyword>
<keyword evidence="5" id="KW-1133">Transmembrane helix</keyword>
<keyword evidence="3" id="KW-0812">Transmembrane</keyword>
<evidence type="ECO:0000313" key="11">
    <source>
        <dbReference type="Proteomes" id="UP000017836"/>
    </source>
</evidence>
<comment type="subcellular location">
    <subcellularLocation>
        <location evidence="1">Membrane</location>
        <topology evidence="1">Single-pass membrane protein</topology>
    </subcellularLocation>
</comment>
<dbReference type="Gramene" id="ERN13924">
    <property type="protein sequence ID" value="ERN13924"/>
    <property type="gene ID" value="AMTR_s00021p00115070"/>
</dbReference>
<dbReference type="eggNOG" id="ENOG502QSEA">
    <property type="taxonomic scope" value="Eukaryota"/>
</dbReference>
<dbReference type="GO" id="GO:0005794">
    <property type="term" value="C:Golgi apparatus"/>
    <property type="evidence" value="ECO:0000318"/>
    <property type="project" value="GO_Central"/>
</dbReference>
<proteinExistence type="inferred from homology"/>
<dbReference type="InterPro" id="IPR029962">
    <property type="entry name" value="TBL"/>
</dbReference>
<dbReference type="InterPro" id="IPR026057">
    <property type="entry name" value="TBL_C"/>
</dbReference>
<feature type="domain" description="Trichome birefringence-like C-terminal" evidence="8">
    <location>
        <begin position="151"/>
        <end position="424"/>
    </location>
</feature>
<evidence type="ECO:0000256" key="2">
    <source>
        <dbReference type="ARBA" id="ARBA00007727"/>
    </source>
</evidence>
<sequence>MEGTPNLVNQKWMMCSSVSLLSLLFLLCLSDRQDITTSFSWTLGPKKSTELSASPTEDPEAWNVILLKTNLSFPPPLPELSGIENGGERKKDLDSKKCNIFDGKWVYDPLQRLIYVPSSCPFLSEQVSCRKNGRPDSEYEKWRWEANDCEIPRFNGMDLLERMRGKRIVLVGDSLNRNQWESLACLLFSLIPPSRAHVKVQSAVHKVFRALDYNCTVEFFWSPFLVELNEVSDKGRVIKLGSISPSSKYWRGANVMLFNTGHWWVHTGKFKTWDFFEKEGQLMEDLETEIAYEMAMRTWAQWVEKNVDPSVTTVFFRSISPEHKGKQWCYNQTQPIMDDSYIVNFPHVIKNVTEKIVAEMDGVVRYLNITHLSQYRIDAHTSVFTERGGKLLTLEQQKQPETFADCSHWCLPGLPDTWNELLYASLLLGTPRQVL</sequence>
<accession>W1Q0A2</accession>
<evidence type="ECO:0000259" key="9">
    <source>
        <dbReference type="Pfam" id="PF14416"/>
    </source>
</evidence>
<evidence type="ECO:0000256" key="5">
    <source>
        <dbReference type="ARBA" id="ARBA00022989"/>
    </source>
</evidence>
<evidence type="ECO:0000256" key="7">
    <source>
        <dbReference type="SAM" id="SignalP"/>
    </source>
</evidence>
<evidence type="ECO:0000313" key="10">
    <source>
        <dbReference type="EMBL" id="ERN13924.1"/>
    </source>
</evidence>